<dbReference type="Gene3D" id="1.10.443.10">
    <property type="entry name" value="Intergrase catalytic core"/>
    <property type="match status" value="1"/>
</dbReference>
<dbReference type="InterPro" id="IPR002104">
    <property type="entry name" value="Integrase_catalytic"/>
</dbReference>
<keyword evidence="4" id="KW-1185">Reference proteome</keyword>
<accession>A0ABY4ZRJ7</accession>
<evidence type="ECO:0000256" key="1">
    <source>
        <dbReference type="ARBA" id="ARBA00023172"/>
    </source>
</evidence>
<dbReference type="InterPro" id="IPR011010">
    <property type="entry name" value="DNA_brk_join_enz"/>
</dbReference>
<dbReference type="InterPro" id="IPR013762">
    <property type="entry name" value="Integrase-like_cat_sf"/>
</dbReference>
<dbReference type="Pfam" id="PF00589">
    <property type="entry name" value="Phage_integrase"/>
    <property type="match status" value="1"/>
</dbReference>
<proteinExistence type="predicted"/>
<dbReference type="SUPFAM" id="SSF56349">
    <property type="entry name" value="DNA breaking-rejoining enzymes"/>
    <property type="match status" value="1"/>
</dbReference>
<gene>
    <name evidence="3" type="ORF">MZV50_22460</name>
</gene>
<dbReference type="Proteomes" id="UP001057520">
    <property type="component" value="Chromosome"/>
</dbReference>
<sequence>MGGWTTQSYRQRLATFARGSGVTQRVTPHMLRHTCATPLLEDGVDLLFLQRLLDHENIATTAIDAHVGDASLNRALERARLLAALAA</sequence>
<name>A0ABY4ZRJ7_9CAUL</name>
<keyword evidence="1" id="KW-0233">DNA recombination</keyword>
<evidence type="ECO:0000259" key="2">
    <source>
        <dbReference type="PROSITE" id="PS51898"/>
    </source>
</evidence>
<evidence type="ECO:0000313" key="3">
    <source>
        <dbReference type="EMBL" id="USQ95280.1"/>
    </source>
</evidence>
<evidence type="ECO:0000313" key="4">
    <source>
        <dbReference type="Proteomes" id="UP001057520"/>
    </source>
</evidence>
<organism evidence="3 4">
    <name type="scientific">Caulobacter segnis</name>
    <dbReference type="NCBI Taxonomy" id="88688"/>
    <lineage>
        <taxon>Bacteria</taxon>
        <taxon>Pseudomonadati</taxon>
        <taxon>Pseudomonadota</taxon>
        <taxon>Alphaproteobacteria</taxon>
        <taxon>Caulobacterales</taxon>
        <taxon>Caulobacteraceae</taxon>
        <taxon>Caulobacter</taxon>
    </lineage>
</organism>
<protein>
    <submittedName>
        <fullName evidence="3">Tyrosine-type recombinase/integrase</fullName>
    </submittedName>
</protein>
<reference evidence="3 4" key="1">
    <citation type="submission" date="2022-04" db="EMBL/GenBank/DDBJ databases">
        <title>Genome sequence of soybean root-associated Caulobacter segnis RL271.</title>
        <authorList>
            <person name="Longley R."/>
            <person name="Bonito G."/>
            <person name="Trigodet F."/>
            <person name="Crosson S."/>
            <person name="Fiebig A."/>
        </authorList>
    </citation>
    <scope>NUCLEOTIDE SEQUENCE [LARGE SCALE GENOMIC DNA]</scope>
    <source>
        <strain evidence="3 4">RL271</strain>
    </source>
</reference>
<feature type="domain" description="Tyr recombinase" evidence="2">
    <location>
        <begin position="1"/>
        <end position="78"/>
    </location>
</feature>
<dbReference type="EMBL" id="CP096040">
    <property type="protein sequence ID" value="USQ95280.1"/>
    <property type="molecule type" value="Genomic_DNA"/>
</dbReference>
<dbReference type="PROSITE" id="PS51898">
    <property type="entry name" value="TYR_RECOMBINASE"/>
    <property type="match status" value="1"/>
</dbReference>